<accession>A0A2C9D7V4</accession>
<organism evidence="8 9">
    <name type="scientific">Hartmannibacter diazotrophicus</name>
    <dbReference type="NCBI Taxonomy" id="1482074"/>
    <lineage>
        <taxon>Bacteria</taxon>
        <taxon>Pseudomonadati</taxon>
        <taxon>Pseudomonadota</taxon>
        <taxon>Alphaproteobacteria</taxon>
        <taxon>Hyphomicrobiales</taxon>
        <taxon>Pleomorphomonadaceae</taxon>
        <taxon>Hartmannibacter</taxon>
    </lineage>
</organism>
<dbReference type="PANTHER" id="PTHR34933">
    <property type="entry name" value="FLAGELLAR L-RING PROTEIN"/>
    <property type="match status" value="1"/>
</dbReference>
<dbReference type="KEGG" id="hdi:HDIA_2677"/>
<keyword evidence="9" id="KW-1185">Reference proteome</keyword>
<evidence type="ECO:0000256" key="2">
    <source>
        <dbReference type="ARBA" id="ARBA00006929"/>
    </source>
</evidence>
<reference evidence="9" key="1">
    <citation type="submission" date="2017-09" db="EMBL/GenBank/DDBJ databases">
        <title>Genome sequence of Nannocystis excedens DSM 71.</title>
        <authorList>
            <person name="Blom J."/>
        </authorList>
    </citation>
    <scope>NUCLEOTIDE SEQUENCE [LARGE SCALE GENOMIC DNA]</scope>
    <source>
        <strain evidence="9">type strain: E19</strain>
    </source>
</reference>
<dbReference type="AlphaFoldDB" id="A0A2C9D7V4"/>
<keyword evidence="3" id="KW-0732">Signal</keyword>
<dbReference type="GO" id="GO:0009427">
    <property type="term" value="C:bacterial-type flagellum basal body, distal rod, L ring"/>
    <property type="evidence" value="ECO:0007669"/>
    <property type="project" value="InterPro"/>
</dbReference>
<dbReference type="GO" id="GO:0009279">
    <property type="term" value="C:cell outer membrane"/>
    <property type="evidence" value="ECO:0007669"/>
    <property type="project" value="UniProtKB-SubCell"/>
</dbReference>
<evidence type="ECO:0000256" key="3">
    <source>
        <dbReference type="ARBA" id="ARBA00022729"/>
    </source>
</evidence>
<name>A0A2C9D7V4_9HYPH</name>
<dbReference type="RefSeq" id="WP_099556628.1">
    <property type="nucleotide sequence ID" value="NZ_LT960614.1"/>
</dbReference>
<dbReference type="Pfam" id="PF02107">
    <property type="entry name" value="FlgH"/>
    <property type="match status" value="1"/>
</dbReference>
<dbReference type="InterPro" id="IPR000527">
    <property type="entry name" value="Flag_Lring"/>
</dbReference>
<comment type="subunit">
    <text evidence="7">The basal body constitutes a major portion of the flagellar organelle and consists of four rings (L,P,S, and M) mounted on a central rod.</text>
</comment>
<evidence type="ECO:0000256" key="4">
    <source>
        <dbReference type="ARBA" id="ARBA00023136"/>
    </source>
</evidence>
<evidence type="ECO:0000313" key="8">
    <source>
        <dbReference type="EMBL" id="SON56218.1"/>
    </source>
</evidence>
<evidence type="ECO:0000256" key="5">
    <source>
        <dbReference type="ARBA" id="ARBA00023143"/>
    </source>
</evidence>
<dbReference type="GO" id="GO:0071973">
    <property type="term" value="P:bacterial-type flagellum-dependent cell motility"/>
    <property type="evidence" value="ECO:0007669"/>
    <property type="project" value="InterPro"/>
</dbReference>
<dbReference type="GO" id="GO:0003774">
    <property type="term" value="F:cytoskeletal motor activity"/>
    <property type="evidence" value="ECO:0007669"/>
    <property type="project" value="InterPro"/>
</dbReference>
<dbReference type="OrthoDB" id="9789227at2"/>
<keyword evidence="5 7" id="KW-0975">Bacterial flagellum</keyword>
<dbReference type="Proteomes" id="UP000223606">
    <property type="component" value="Chromosome 1"/>
</dbReference>
<comment type="function">
    <text evidence="1 7">Assembles around the rod to form the L-ring and probably protects the motor/basal body from shearing forces during rotation.</text>
</comment>
<sequence length="248" mass="26288">MTTIIMQRLALGAMLLGLGACGNAIDRLKSVGEAPALSAIEDPTTQAGYRPVQMPMPQVEPVQYSPNSLWQSGSRTFFKDQRARSVGDILTVKVRIADNAKLANKTDRSRSGSDDLALNGAIGNSIINALPGDASADAIIGNESTSSSSGSGTINRSEAVTTDVAAVVTQALPNGNLVIEGRQEVRVNFEMRQLIIAGVVRPEDIGADNTIDSSKIAEARFAYGGKGQITDLQQPRYGQQVMDILLPF</sequence>
<dbReference type="HAMAP" id="MF_00415">
    <property type="entry name" value="FlgH"/>
    <property type="match status" value="1"/>
</dbReference>
<evidence type="ECO:0000256" key="6">
    <source>
        <dbReference type="ARBA" id="ARBA00023237"/>
    </source>
</evidence>
<dbReference type="PANTHER" id="PTHR34933:SF1">
    <property type="entry name" value="FLAGELLAR L-RING PROTEIN"/>
    <property type="match status" value="1"/>
</dbReference>
<keyword evidence="4 7" id="KW-0472">Membrane</keyword>
<dbReference type="EMBL" id="LT960614">
    <property type="protein sequence ID" value="SON56218.1"/>
    <property type="molecule type" value="Genomic_DNA"/>
</dbReference>
<gene>
    <name evidence="7 8" type="primary">flgH</name>
    <name evidence="8" type="ORF">HDIA_2677</name>
</gene>
<dbReference type="NCBIfam" id="NF001305">
    <property type="entry name" value="PRK00249.1-5"/>
    <property type="match status" value="1"/>
</dbReference>
<proteinExistence type="inferred from homology"/>
<comment type="similarity">
    <text evidence="2 7">Belongs to the FlgH family.</text>
</comment>
<dbReference type="PRINTS" id="PR01008">
    <property type="entry name" value="FLGLRINGFLGH"/>
</dbReference>
<protein>
    <recommendedName>
        <fullName evidence="7">Flagellar L-ring protein</fullName>
    </recommendedName>
    <alternativeName>
        <fullName evidence="7">Basal body L-ring protein</fullName>
    </alternativeName>
</protein>
<comment type="subcellular location">
    <subcellularLocation>
        <location evidence="7">Cell outer membrane</location>
    </subcellularLocation>
    <subcellularLocation>
        <location evidence="7">Bacterial flagellum basal body</location>
    </subcellularLocation>
</comment>
<evidence type="ECO:0000256" key="1">
    <source>
        <dbReference type="ARBA" id="ARBA00002591"/>
    </source>
</evidence>
<evidence type="ECO:0000256" key="7">
    <source>
        <dbReference type="HAMAP-Rule" id="MF_00415"/>
    </source>
</evidence>
<evidence type="ECO:0000313" key="9">
    <source>
        <dbReference type="Proteomes" id="UP000223606"/>
    </source>
</evidence>
<keyword evidence="6 7" id="KW-0998">Cell outer membrane</keyword>